<evidence type="ECO:0000259" key="9">
    <source>
        <dbReference type="PROSITE" id="PS50110"/>
    </source>
</evidence>
<dbReference type="SMART" id="SM00387">
    <property type="entry name" value="HATPase_c"/>
    <property type="match status" value="1"/>
</dbReference>
<dbReference type="InterPro" id="IPR013655">
    <property type="entry name" value="PAS_fold_3"/>
</dbReference>
<dbReference type="AlphaFoldDB" id="A0AAW3TRC2"/>
<dbReference type="SMART" id="SM00388">
    <property type="entry name" value="HisKA"/>
    <property type="match status" value="1"/>
</dbReference>
<dbReference type="PROSITE" id="PS50109">
    <property type="entry name" value="HIS_KIN"/>
    <property type="match status" value="1"/>
</dbReference>
<keyword evidence="13" id="KW-1185">Reference proteome</keyword>
<dbReference type="Gene3D" id="1.10.287.130">
    <property type="match status" value="1"/>
</dbReference>
<gene>
    <name evidence="12" type="ORF">GGR47_001852</name>
</gene>
<keyword evidence="5" id="KW-0418">Kinase</keyword>
<feature type="coiled-coil region" evidence="7">
    <location>
        <begin position="316"/>
        <end position="352"/>
    </location>
</feature>
<dbReference type="CDD" id="cd00082">
    <property type="entry name" value="HisKA"/>
    <property type="match status" value="1"/>
</dbReference>
<evidence type="ECO:0000256" key="3">
    <source>
        <dbReference type="ARBA" id="ARBA00022553"/>
    </source>
</evidence>
<dbReference type="InterPro" id="IPR013656">
    <property type="entry name" value="PAS_4"/>
</dbReference>
<dbReference type="SUPFAM" id="SSF55874">
    <property type="entry name" value="ATPase domain of HSP90 chaperone/DNA topoisomerase II/histidine kinase"/>
    <property type="match status" value="1"/>
</dbReference>
<feature type="domain" description="Histidine kinase" evidence="8">
    <location>
        <begin position="494"/>
        <end position="713"/>
    </location>
</feature>
<feature type="domain" description="PAS" evidence="10">
    <location>
        <begin position="372"/>
        <end position="423"/>
    </location>
</feature>
<reference evidence="12 13" key="1">
    <citation type="submission" date="2020-08" db="EMBL/GenBank/DDBJ databases">
        <title>Genomic Encyclopedia of Type Strains, Phase IV (KMG-IV): sequencing the most valuable type-strain genomes for metagenomic binning, comparative biology and taxonomic classification.</title>
        <authorList>
            <person name="Goeker M."/>
        </authorList>
    </citation>
    <scope>NUCLEOTIDE SEQUENCE [LARGE SCALE GENOMIC DNA]</scope>
    <source>
        <strain evidence="12 13">DSM 15581</strain>
    </source>
</reference>
<dbReference type="Pfam" id="PF01590">
    <property type="entry name" value="GAF"/>
    <property type="match status" value="1"/>
</dbReference>
<dbReference type="PROSITE" id="PS50112">
    <property type="entry name" value="PAS"/>
    <property type="match status" value="1"/>
</dbReference>
<dbReference type="PRINTS" id="PR00344">
    <property type="entry name" value="BCTRLSENSOR"/>
</dbReference>
<comment type="caution">
    <text evidence="12">The sequence shown here is derived from an EMBL/GenBank/DDBJ whole genome shotgun (WGS) entry which is preliminary data.</text>
</comment>
<dbReference type="SUPFAM" id="SSF52172">
    <property type="entry name" value="CheY-like"/>
    <property type="match status" value="1"/>
</dbReference>
<dbReference type="InterPro" id="IPR003661">
    <property type="entry name" value="HisK_dim/P_dom"/>
</dbReference>
<dbReference type="EC" id="2.7.13.3" evidence="2"/>
<dbReference type="InterPro" id="IPR004358">
    <property type="entry name" value="Sig_transdc_His_kin-like_C"/>
</dbReference>
<dbReference type="CDD" id="cd00130">
    <property type="entry name" value="PAS"/>
    <property type="match status" value="1"/>
</dbReference>
<dbReference type="SMART" id="SM00086">
    <property type="entry name" value="PAC"/>
    <property type="match status" value="2"/>
</dbReference>
<evidence type="ECO:0000256" key="7">
    <source>
        <dbReference type="SAM" id="Coils"/>
    </source>
</evidence>
<evidence type="ECO:0000256" key="6">
    <source>
        <dbReference type="PROSITE-ProRule" id="PRU00169"/>
    </source>
</evidence>
<dbReference type="PROSITE" id="PS50110">
    <property type="entry name" value="RESPONSE_REGULATORY"/>
    <property type="match status" value="1"/>
</dbReference>
<dbReference type="SUPFAM" id="SSF55781">
    <property type="entry name" value="GAF domain-like"/>
    <property type="match status" value="1"/>
</dbReference>
<evidence type="ECO:0000259" key="11">
    <source>
        <dbReference type="PROSITE" id="PS50113"/>
    </source>
</evidence>
<keyword evidence="4" id="KW-0808">Transferase</keyword>
<dbReference type="Gene3D" id="3.30.450.40">
    <property type="match status" value="1"/>
</dbReference>
<evidence type="ECO:0000256" key="1">
    <source>
        <dbReference type="ARBA" id="ARBA00000085"/>
    </source>
</evidence>
<dbReference type="PROSITE" id="PS50113">
    <property type="entry name" value="PAC"/>
    <property type="match status" value="1"/>
</dbReference>
<evidence type="ECO:0000259" key="10">
    <source>
        <dbReference type="PROSITE" id="PS50112"/>
    </source>
</evidence>
<dbReference type="Gene3D" id="3.30.565.10">
    <property type="entry name" value="Histidine kinase-like ATPase, C-terminal domain"/>
    <property type="match status" value="1"/>
</dbReference>
<organism evidence="12 13">
    <name type="scientific">Sphingomonas aquatilis</name>
    <dbReference type="NCBI Taxonomy" id="93063"/>
    <lineage>
        <taxon>Bacteria</taxon>
        <taxon>Pseudomonadati</taxon>
        <taxon>Pseudomonadota</taxon>
        <taxon>Alphaproteobacteria</taxon>
        <taxon>Sphingomonadales</taxon>
        <taxon>Sphingomonadaceae</taxon>
        <taxon>Sphingomonas</taxon>
    </lineage>
</organism>
<dbReference type="InterPro" id="IPR036097">
    <property type="entry name" value="HisK_dim/P_sf"/>
</dbReference>
<dbReference type="InterPro" id="IPR003018">
    <property type="entry name" value="GAF"/>
</dbReference>
<dbReference type="RefSeq" id="WP_244304966.1">
    <property type="nucleotide sequence ID" value="NZ_JACIDB010000003.1"/>
</dbReference>
<dbReference type="InterPro" id="IPR036890">
    <property type="entry name" value="HATPase_C_sf"/>
</dbReference>
<dbReference type="Pfam" id="PF08448">
    <property type="entry name" value="PAS_4"/>
    <property type="match status" value="1"/>
</dbReference>
<dbReference type="InterPro" id="IPR005467">
    <property type="entry name" value="His_kinase_dom"/>
</dbReference>
<dbReference type="Pfam" id="PF00072">
    <property type="entry name" value="Response_reg"/>
    <property type="match status" value="1"/>
</dbReference>
<evidence type="ECO:0000313" key="12">
    <source>
        <dbReference type="EMBL" id="MBB3875611.1"/>
    </source>
</evidence>
<evidence type="ECO:0000256" key="5">
    <source>
        <dbReference type="ARBA" id="ARBA00022777"/>
    </source>
</evidence>
<dbReference type="NCBIfam" id="TIGR00229">
    <property type="entry name" value="sensory_box"/>
    <property type="match status" value="2"/>
</dbReference>
<dbReference type="InterPro" id="IPR003594">
    <property type="entry name" value="HATPase_dom"/>
</dbReference>
<feature type="modified residue" description="4-aspartylphosphate" evidence="6">
    <location>
        <position position="784"/>
    </location>
</feature>
<dbReference type="Pfam" id="PF08447">
    <property type="entry name" value="PAS_3"/>
    <property type="match status" value="1"/>
</dbReference>
<dbReference type="InterPro" id="IPR001610">
    <property type="entry name" value="PAC"/>
</dbReference>
<dbReference type="InterPro" id="IPR029016">
    <property type="entry name" value="GAF-like_dom_sf"/>
</dbReference>
<accession>A0AAW3TRC2</accession>
<dbReference type="Proteomes" id="UP000528945">
    <property type="component" value="Unassembled WGS sequence"/>
</dbReference>
<dbReference type="InterPro" id="IPR035965">
    <property type="entry name" value="PAS-like_dom_sf"/>
</dbReference>
<dbReference type="SUPFAM" id="SSF47384">
    <property type="entry name" value="Homodimeric domain of signal transducing histidine kinase"/>
    <property type="match status" value="1"/>
</dbReference>
<dbReference type="PANTHER" id="PTHR43065:SF42">
    <property type="entry name" value="TWO-COMPONENT SENSOR PPRA"/>
    <property type="match status" value="1"/>
</dbReference>
<dbReference type="Gene3D" id="3.30.450.20">
    <property type="entry name" value="PAS domain"/>
    <property type="match status" value="2"/>
</dbReference>
<evidence type="ECO:0000259" key="8">
    <source>
        <dbReference type="PROSITE" id="PS50109"/>
    </source>
</evidence>
<evidence type="ECO:0000256" key="2">
    <source>
        <dbReference type="ARBA" id="ARBA00012438"/>
    </source>
</evidence>
<evidence type="ECO:0000256" key="4">
    <source>
        <dbReference type="ARBA" id="ARBA00022679"/>
    </source>
</evidence>
<feature type="domain" description="PAC" evidence="11">
    <location>
        <begin position="125"/>
        <end position="178"/>
    </location>
</feature>
<dbReference type="InterPro" id="IPR001789">
    <property type="entry name" value="Sig_transdc_resp-reg_receiver"/>
</dbReference>
<dbReference type="SMART" id="SM00065">
    <property type="entry name" value="GAF"/>
    <property type="match status" value="1"/>
</dbReference>
<keyword evidence="7" id="KW-0175">Coiled coil</keyword>
<comment type="catalytic activity">
    <reaction evidence="1">
        <text>ATP + protein L-histidine = ADP + protein N-phospho-L-histidine.</text>
        <dbReference type="EC" id="2.7.13.3"/>
    </reaction>
</comment>
<dbReference type="Gene3D" id="3.40.50.2300">
    <property type="match status" value="1"/>
</dbReference>
<dbReference type="SUPFAM" id="SSF55785">
    <property type="entry name" value="PYP-like sensor domain (PAS domain)"/>
    <property type="match status" value="2"/>
</dbReference>
<dbReference type="InterPro" id="IPR000700">
    <property type="entry name" value="PAS-assoc_C"/>
</dbReference>
<protein>
    <recommendedName>
        <fullName evidence="2">histidine kinase</fullName>
        <ecNumber evidence="2">2.7.13.3</ecNumber>
    </recommendedName>
</protein>
<proteinExistence type="predicted"/>
<dbReference type="InterPro" id="IPR011006">
    <property type="entry name" value="CheY-like_superfamily"/>
</dbReference>
<feature type="domain" description="Response regulatory" evidence="9">
    <location>
        <begin position="734"/>
        <end position="844"/>
    </location>
</feature>
<dbReference type="Pfam" id="PF02518">
    <property type="entry name" value="HATPase_c"/>
    <property type="match status" value="1"/>
</dbReference>
<keyword evidence="3 6" id="KW-0597">Phosphoprotein</keyword>
<dbReference type="EMBL" id="JACIDB010000003">
    <property type="protein sequence ID" value="MBB3875611.1"/>
    <property type="molecule type" value="Genomic_DNA"/>
</dbReference>
<dbReference type="GO" id="GO:0000155">
    <property type="term" value="F:phosphorelay sensor kinase activity"/>
    <property type="evidence" value="ECO:0007669"/>
    <property type="project" value="InterPro"/>
</dbReference>
<dbReference type="SMART" id="SM00448">
    <property type="entry name" value="REC"/>
    <property type="match status" value="1"/>
</dbReference>
<dbReference type="Pfam" id="PF00512">
    <property type="entry name" value="HisKA"/>
    <property type="match status" value="1"/>
</dbReference>
<name>A0AAW3TRC2_9SPHN</name>
<sequence>MSYYSMADADQVPNRATGQDFLTGGGACGALIGERDWSATPLGPIGDWPQSLRTATALLLRSPVPIVMLWGEDGVMLYNDAYSVFAGGRHPQLLGSKVREGWPEVADFNDNVMRVCLSGGTLHYHDQKLTLYRHGSPERVWMDLDYSPVLDESGTPGGVICVLAETTERVAAQRRTAFLLSLSDALRGLSTREAINALASERLAEWLDADRTFYAEIADSGWMTVPRDHCRGVPSIAGLHSLESFGPDLLKAYRSGQPIVACDIPGDERLSLDARAGLAERRVAAFIDVVVFDETEYVGVLAAQSATPRVWTAAEIALVQDVAERVKTAIERARAEEGLRQLNETLEEQVAARVAERDRLWTLSQDMLARADYVGMMSAVSPAWTQVLGWSEAELLSRSYISIMNPEDVAHTTAAIADMAQTRRPARFENRIATRDGGWKHIEWTVSPEADGVNFVAIGRDLSDAKAREADLETAREALRQSQKMEAMGSLTGGVAHDFNNLLTPIIGSLDLLVRKGVGTEREQRLIEGALQSAERAKTLVQRLLAFARRQPLQVTAIDVERVVENMAGLMAATLGPMIDVRVDLSDLPPARADLNQLEMALLNLAVNARDAMPDGGELRISARRESVAALDDRALPRGHYVRLSVSDTGVGMDADTLRRAIEPFFSTKGVGKGTGLGLSMVHGLAAQLGGGLTIESAPGAGTTISLWLPISATAALDDEPPIEVTHVVKRLGIALLIDDEDLVRMSTADMLADLGYDVVEASSAEEGLRLIHNGLEPAVLVSDHLMPGMSGAQLAREIRRLRPGLPVLIVSGYAEEEGIDPDIPRLTKPFRNAELAASLASAPASVVLPATAA</sequence>
<dbReference type="PANTHER" id="PTHR43065">
    <property type="entry name" value="SENSOR HISTIDINE KINASE"/>
    <property type="match status" value="1"/>
</dbReference>
<dbReference type="InterPro" id="IPR000014">
    <property type="entry name" value="PAS"/>
</dbReference>
<evidence type="ECO:0000313" key="13">
    <source>
        <dbReference type="Proteomes" id="UP000528945"/>
    </source>
</evidence>